<evidence type="ECO:0000313" key="1">
    <source>
        <dbReference type="EMBL" id="AEG17271.1"/>
    </source>
</evidence>
<dbReference type="EMBL" id="CP002772">
    <property type="protein sequence ID" value="AEG17271.1"/>
    <property type="molecule type" value="Genomic_DNA"/>
</dbReference>
<keyword evidence="2" id="KW-1185">Reference proteome</keyword>
<dbReference type="InterPro" id="IPR009343">
    <property type="entry name" value="DUF1002"/>
</dbReference>
<name>F6D1Y2_METPW</name>
<dbReference type="HOGENOM" id="CLU_050671_0_1_2"/>
<dbReference type="Proteomes" id="UP000009231">
    <property type="component" value="Chromosome"/>
</dbReference>
<dbReference type="STRING" id="868131.MSWAN_0225"/>
<proteinExistence type="predicted"/>
<reference evidence="1 2" key="1">
    <citation type="journal article" date="2014" name="Int. J. Syst. Evol. Microbiol.">
        <title>Methanobacterium paludis sp. nov. and a novel strain of Methanobacterium lacus isolated from northern peatlands.</title>
        <authorList>
            <person name="Cadillo-Quiroz H."/>
            <person name="Brauer S.L."/>
            <person name="Goodson N."/>
            <person name="Yavitt J.B."/>
            <person name="Zinder S.H."/>
        </authorList>
    </citation>
    <scope>NUCLEOTIDE SEQUENCE [LARGE SCALE GENOMIC DNA]</scope>
    <source>
        <strain evidence="2">DSM 25820 / JCM 18151 / SWAN1</strain>
    </source>
</reference>
<accession>F6D1Y2</accession>
<evidence type="ECO:0008006" key="3">
    <source>
        <dbReference type="Google" id="ProtNLM"/>
    </source>
</evidence>
<gene>
    <name evidence="1" type="ordered locus">MSWAN_0225</name>
</gene>
<dbReference type="Pfam" id="PF06207">
    <property type="entry name" value="DUF1002"/>
    <property type="match status" value="1"/>
</dbReference>
<dbReference type="AlphaFoldDB" id="F6D1Y2"/>
<organism evidence="1 2">
    <name type="scientific">Methanobacterium paludis (strain DSM 25820 / JCM 18151 / SWAN1)</name>
    <dbReference type="NCBI Taxonomy" id="868131"/>
    <lineage>
        <taxon>Archaea</taxon>
        <taxon>Methanobacteriati</taxon>
        <taxon>Methanobacteriota</taxon>
        <taxon>Methanomada group</taxon>
        <taxon>Methanobacteria</taxon>
        <taxon>Methanobacteriales</taxon>
        <taxon>Methanobacteriaceae</taxon>
        <taxon>Methanobacterium</taxon>
    </lineage>
</organism>
<evidence type="ECO:0000313" key="2">
    <source>
        <dbReference type="Proteomes" id="UP000009231"/>
    </source>
</evidence>
<dbReference type="eggNOG" id="arCOG06485">
    <property type="taxonomic scope" value="Archaea"/>
</dbReference>
<sequence length="293" mass="31644">MKIVIPMKKLLIGLVLIIVALSPIYAVSGFAVTYGETTYGNSDWKNSVNNYFQSHTSQNISDANSKVITASEVNEISQNITGKTYPSSQIYSCAMVDLSYSNGIKIIVDTSKINVVTPKMYENALESSGITNGYVVVTSPTTASGEAALAGVFKSYEIAVGTPIPDQAKEAATAELYTETQIVNETGQNADNIADLFDKIKTEVQKQNLEDPSQIKIIVINMANSANINLTDEQAQQIANAISNSQKAQGSLTDFKNQLKNVTQQATDASGILNQIMNYLQGIFDYLKGLLGQ</sequence>
<protein>
    <recommendedName>
        <fullName evidence="3">Secreted protein</fullName>
    </recommendedName>
</protein>
<dbReference type="KEGG" id="mew:MSWAN_0225"/>